<proteinExistence type="predicted"/>
<organism evidence="2 3">
    <name type="scientific">Pleurodeles waltl</name>
    <name type="common">Iberian ribbed newt</name>
    <dbReference type="NCBI Taxonomy" id="8319"/>
    <lineage>
        <taxon>Eukaryota</taxon>
        <taxon>Metazoa</taxon>
        <taxon>Chordata</taxon>
        <taxon>Craniata</taxon>
        <taxon>Vertebrata</taxon>
        <taxon>Euteleostomi</taxon>
        <taxon>Amphibia</taxon>
        <taxon>Batrachia</taxon>
        <taxon>Caudata</taxon>
        <taxon>Salamandroidea</taxon>
        <taxon>Salamandridae</taxon>
        <taxon>Pleurodelinae</taxon>
        <taxon>Pleurodeles</taxon>
    </lineage>
</organism>
<dbReference type="EMBL" id="JANPWB010000013">
    <property type="protein sequence ID" value="KAJ1103865.1"/>
    <property type="molecule type" value="Genomic_DNA"/>
</dbReference>
<gene>
    <name evidence="2" type="ORF">NDU88_001286</name>
</gene>
<feature type="region of interest" description="Disordered" evidence="1">
    <location>
        <begin position="33"/>
        <end position="101"/>
    </location>
</feature>
<accession>A0AAV7MU84</accession>
<sequence>MENHGENQELNIEEIIKAAREAAATHSKDWILKQIRGNGASEVPTQEGHTGDRTSGGARDEEDPQSEAKKRQMNESRGAKKGDKKEAGELPEAGTPGPQEAEVPVKQAFLEHLFGVHREDLAALKQVMAADVKDIKKDFGELGQRVTALEQTGDSREEELEVHQWELLGLWDKNEELLYILENLENRSRHSNSQIKGVPHQAAAGRPEDYVLRLFRHVAPNLQNRKWHWTAHTEQTNQRDPLLRALAEQHARAHALVTWRRLYDVGDKADKLLAWLDGWDRERSWVRQVKSGDGTKCGTNELIAEAFAVYYEEVCASMTLMTEEDCADLFRDIPHPELSVEKRNELDAELTEEEEVTEALRGRQSGKAARTNGLRMELFKCMGSTVAKHMLTMFQEETERREFCCRISGQRLSY</sequence>
<dbReference type="Proteomes" id="UP001066276">
    <property type="component" value="Chromosome 9"/>
</dbReference>
<name>A0AAV7MU84_PLEWA</name>
<evidence type="ECO:0000313" key="3">
    <source>
        <dbReference type="Proteomes" id="UP001066276"/>
    </source>
</evidence>
<comment type="caution">
    <text evidence="2">The sequence shown here is derived from an EMBL/GenBank/DDBJ whole genome shotgun (WGS) entry which is preliminary data.</text>
</comment>
<feature type="compositionally biased region" description="Basic and acidic residues" evidence="1">
    <location>
        <begin position="66"/>
        <end position="88"/>
    </location>
</feature>
<protein>
    <submittedName>
        <fullName evidence="2">Uncharacterized protein</fullName>
    </submittedName>
</protein>
<evidence type="ECO:0000313" key="2">
    <source>
        <dbReference type="EMBL" id="KAJ1103865.1"/>
    </source>
</evidence>
<evidence type="ECO:0000256" key="1">
    <source>
        <dbReference type="SAM" id="MobiDB-lite"/>
    </source>
</evidence>
<dbReference type="AlphaFoldDB" id="A0AAV7MU84"/>
<reference evidence="2" key="1">
    <citation type="journal article" date="2022" name="bioRxiv">
        <title>Sequencing and chromosome-scale assembly of the giantPleurodeles waltlgenome.</title>
        <authorList>
            <person name="Brown T."/>
            <person name="Elewa A."/>
            <person name="Iarovenko S."/>
            <person name="Subramanian E."/>
            <person name="Araus A.J."/>
            <person name="Petzold A."/>
            <person name="Susuki M."/>
            <person name="Suzuki K.-i.T."/>
            <person name="Hayashi T."/>
            <person name="Toyoda A."/>
            <person name="Oliveira C."/>
            <person name="Osipova E."/>
            <person name="Leigh N.D."/>
            <person name="Simon A."/>
            <person name="Yun M.H."/>
        </authorList>
    </citation>
    <scope>NUCLEOTIDE SEQUENCE</scope>
    <source>
        <strain evidence="2">20211129_DDA</strain>
        <tissue evidence="2">Liver</tissue>
    </source>
</reference>
<keyword evidence="3" id="KW-1185">Reference proteome</keyword>